<gene>
    <name evidence="2" type="ORF">SAMN04488700_0393</name>
</gene>
<keyword evidence="3" id="KW-1185">Reference proteome</keyword>
<dbReference type="RefSeq" id="WP_085558738.1">
    <property type="nucleotide sequence ID" value="NZ_FOAH01000040.1"/>
</dbReference>
<dbReference type="OrthoDB" id="2381403at2"/>
<dbReference type="AlphaFoldDB" id="A0A1X7MRQ3"/>
<evidence type="ECO:0000313" key="3">
    <source>
        <dbReference type="Proteomes" id="UP000193435"/>
    </source>
</evidence>
<keyword evidence="1" id="KW-0732">Signal</keyword>
<organism evidence="2 3">
    <name type="scientific">Carnobacterium iners</name>
    <dbReference type="NCBI Taxonomy" id="1073423"/>
    <lineage>
        <taxon>Bacteria</taxon>
        <taxon>Bacillati</taxon>
        <taxon>Bacillota</taxon>
        <taxon>Bacilli</taxon>
        <taxon>Lactobacillales</taxon>
        <taxon>Carnobacteriaceae</taxon>
        <taxon>Carnobacterium</taxon>
    </lineage>
</organism>
<accession>A0A1X7MRQ3</accession>
<dbReference type="Proteomes" id="UP000193435">
    <property type="component" value="Unassembled WGS sequence"/>
</dbReference>
<protein>
    <recommendedName>
        <fullName evidence="4">Lipoprotein</fullName>
    </recommendedName>
</protein>
<evidence type="ECO:0000256" key="1">
    <source>
        <dbReference type="SAM" id="SignalP"/>
    </source>
</evidence>
<evidence type="ECO:0000313" key="2">
    <source>
        <dbReference type="EMBL" id="SMH27008.1"/>
    </source>
</evidence>
<reference evidence="2 3" key="1">
    <citation type="submission" date="2017-04" db="EMBL/GenBank/DDBJ databases">
        <authorList>
            <person name="Afonso C.L."/>
            <person name="Miller P.J."/>
            <person name="Scott M.A."/>
            <person name="Spackman E."/>
            <person name="Goraichik I."/>
            <person name="Dimitrov K.M."/>
            <person name="Suarez D.L."/>
            <person name="Swayne D.E."/>
        </authorList>
    </citation>
    <scope>NUCLEOTIDE SEQUENCE [LARGE SCALE GENOMIC DNA]</scope>
    <source>
        <strain evidence="2 3">LMG26642</strain>
    </source>
</reference>
<evidence type="ECO:0008006" key="4">
    <source>
        <dbReference type="Google" id="ProtNLM"/>
    </source>
</evidence>
<feature type="chain" id="PRO_5039207554" description="Lipoprotein" evidence="1">
    <location>
        <begin position="21"/>
        <end position="101"/>
    </location>
</feature>
<feature type="signal peptide" evidence="1">
    <location>
        <begin position="1"/>
        <end position="20"/>
    </location>
</feature>
<sequence length="101" mass="11291">MKKKMIFVCFLLIGFITIGACSTKDTDDSNIASIKTVLNKALTAPNEELVDALLKPIEQLQSGDDVTESTISDATNEIDVLLKDAYGEYFTDYRYEKFVIQ</sequence>
<proteinExistence type="predicted"/>
<name>A0A1X7MRQ3_9LACT</name>
<dbReference type="EMBL" id="FXBJ01000002">
    <property type="protein sequence ID" value="SMH27008.1"/>
    <property type="molecule type" value="Genomic_DNA"/>
</dbReference>
<dbReference type="PROSITE" id="PS51257">
    <property type="entry name" value="PROKAR_LIPOPROTEIN"/>
    <property type="match status" value="1"/>
</dbReference>